<sequence>MMCGGLTSQPTSETEISPMQRRTKDPKTLAQTTGNRGLGPYTTLRRRRIPSISSCPRNNFGRHWDARRPSYHPSIHPIPIGGSGETP</sequence>
<protein>
    <submittedName>
        <fullName evidence="2">Uncharacterized protein</fullName>
    </submittedName>
</protein>
<proteinExistence type="predicted"/>
<dbReference type="EMBL" id="AGNL01030863">
    <property type="protein sequence ID" value="EJK56674.1"/>
    <property type="molecule type" value="Genomic_DNA"/>
</dbReference>
<comment type="caution">
    <text evidence="2">The sequence shown here is derived from an EMBL/GenBank/DDBJ whole genome shotgun (WGS) entry which is preliminary data.</text>
</comment>
<organism evidence="2 3">
    <name type="scientific">Thalassiosira oceanica</name>
    <name type="common">Marine diatom</name>
    <dbReference type="NCBI Taxonomy" id="159749"/>
    <lineage>
        <taxon>Eukaryota</taxon>
        <taxon>Sar</taxon>
        <taxon>Stramenopiles</taxon>
        <taxon>Ochrophyta</taxon>
        <taxon>Bacillariophyta</taxon>
        <taxon>Coscinodiscophyceae</taxon>
        <taxon>Thalassiosirophycidae</taxon>
        <taxon>Thalassiosirales</taxon>
        <taxon>Thalassiosiraceae</taxon>
        <taxon>Thalassiosira</taxon>
    </lineage>
</organism>
<keyword evidence="3" id="KW-1185">Reference proteome</keyword>
<accession>K0RW96</accession>
<evidence type="ECO:0000313" key="3">
    <source>
        <dbReference type="Proteomes" id="UP000266841"/>
    </source>
</evidence>
<feature type="region of interest" description="Disordered" evidence="1">
    <location>
        <begin position="1"/>
        <end position="87"/>
    </location>
</feature>
<dbReference type="Proteomes" id="UP000266841">
    <property type="component" value="Unassembled WGS sequence"/>
</dbReference>
<feature type="compositionally biased region" description="Polar residues" evidence="1">
    <location>
        <begin position="1"/>
        <end position="17"/>
    </location>
</feature>
<evidence type="ECO:0000313" key="2">
    <source>
        <dbReference type="EMBL" id="EJK56674.1"/>
    </source>
</evidence>
<name>K0RW96_THAOC</name>
<evidence type="ECO:0000256" key="1">
    <source>
        <dbReference type="SAM" id="MobiDB-lite"/>
    </source>
</evidence>
<reference evidence="2 3" key="1">
    <citation type="journal article" date="2012" name="Genome Biol.">
        <title>Genome and low-iron response of an oceanic diatom adapted to chronic iron limitation.</title>
        <authorList>
            <person name="Lommer M."/>
            <person name="Specht M."/>
            <person name="Roy A.S."/>
            <person name="Kraemer L."/>
            <person name="Andreson R."/>
            <person name="Gutowska M.A."/>
            <person name="Wolf J."/>
            <person name="Bergner S.V."/>
            <person name="Schilhabel M.B."/>
            <person name="Klostermeier U.C."/>
            <person name="Beiko R.G."/>
            <person name="Rosenstiel P."/>
            <person name="Hippler M."/>
            <person name="Laroche J."/>
        </authorList>
    </citation>
    <scope>NUCLEOTIDE SEQUENCE [LARGE SCALE GENOMIC DNA]</scope>
    <source>
        <strain evidence="2 3">CCMP1005</strain>
    </source>
</reference>
<dbReference type="AlphaFoldDB" id="K0RW96"/>
<gene>
    <name evidence="2" type="ORF">THAOC_23396</name>
</gene>